<dbReference type="InterPro" id="IPR051328">
    <property type="entry name" value="T7SS_ABC-Transporter"/>
</dbReference>
<feature type="transmembrane region" description="Helical" evidence="10">
    <location>
        <begin position="6"/>
        <end position="27"/>
    </location>
</feature>
<evidence type="ECO:0000256" key="2">
    <source>
        <dbReference type="ARBA" id="ARBA00008338"/>
    </source>
</evidence>
<gene>
    <name evidence="12" type="primary">esaA_1</name>
    <name evidence="12" type="ORF">ERS391062_01215</name>
</gene>
<dbReference type="EMBL" id="FJNR01000006">
    <property type="protein sequence ID" value="CZQ60108.1"/>
    <property type="molecule type" value="Genomic_DNA"/>
</dbReference>
<keyword evidence="8 10" id="KW-0472">Membrane</keyword>
<protein>
    <recommendedName>
        <fullName evidence="3">Type VII secretion system accessory factor EsaA</fullName>
    </recommendedName>
</protein>
<dbReference type="InterPro" id="IPR023838">
    <property type="entry name" value="T7SS_EsaA"/>
</dbReference>
<evidence type="ECO:0000256" key="7">
    <source>
        <dbReference type="ARBA" id="ARBA00023026"/>
    </source>
</evidence>
<keyword evidence="5 10" id="KW-0812">Transmembrane</keyword>
<name>A0AB72YTP7_STAAU</name>
<evidence type="ECO:0000256" key="10">
    <source>
        <dbReference type="SAM" id="Phobius"/>
    </source>
</evidence>
<dbReference type="GO" id="GO:0005886">
    <property type="term" value="C:plasma membrane"/>
    <property type="evidence" value="ECO:0007669"/>
    <property type="project" value="UniProtKB-SubCell"/>
</dbReference>
<dbReference type="GO" id="GO:0140359">
    <property type="term" value="F:ABC-type transporter activity"/>
    <property type="evidence" value="ECO:0007669"/>
    <property type="project" value="InterPro"/>
</dbReference>
<organism evidence="12">
    <name type="scientific">Staphylococcus aureus</name>
    <dbReference type="NCBI Taxonomy" id="1280"/>
    <lineage>
        <taxon>Bacteria</taxon>
        <taxon>Bacillati</taxon>
        <taxon>Bacillota</taxon>
        <taxon>Bacilli</taxon>
        <taxon>Bacillales</taxon>
        <taxon>Staphylococcaceae</taxon>
        <taxon>Staphylococcus</taxon>
    </lineage>
</organism>
<evidence type="ECO:0000256" key="4">
    <source>
        <dbReference type="ARBA" id="ARBA00022475"/>
    </source>
</evidence>
<dbReference type="InterPro" id="IPR013525">
    <property type="entry name" value="ABC2_TM"/>
</dbReference>
<comment type="caution">
    <text evidence="12">The sequence shown here is derived from an EMBL/GenBank/DDBJ whole genome shotgun (WGS) entry which is preliminary data.</text>
</comment>
<keyword evidence="4" id="KW-1003">Cell membrane</keyword>
<comment type="subcellular location">
    <subcellularLocation>
        <location evidence="1">Cell membrane</location>
        <topology evidence="1">Multi-pass membrane protein</topology>
    </subcellularLocation>
</comment>
<dbReference type="Proteomes" id="UP000070985">
    <property type="component" value="Unassembled WGS sequence"/>
</dbReference>
<dbReference type="Gene3D" id="3.40.1710.10">
    <property type="entry name" value="abc type-2 transporter like domain"/>
    <property type="match status" value="1"/>
</dbReference>
<proteinExistence type="inferred from homology"/>
<dbReference type="AlphaFoldDB" id="A0AB72YTP7"/>
<evidence type="ECO:0000256" key="9">
    <source>
        <dbReference type="ARBA" id="ARBA00046722"/>
    </source>
</evidence>
<dbReference type="PANTHER" id="PTHR43077:SF10">
    <property type="entry name" value="TRANSPORT PERMEASE PROTEIN"/>
    <property type="match status" value="1"/>
</dbReference>
<evidence type="ECO:0000259" key="11">
    <source>
        <dbReference type="Pfam" id="PF12698"/>
    </source>
</evidence>
<evidence type="ECO:0000313" key="12">
    <source>
        <dbReference type="EMBL" id="CZQ60108.1"/>
    </source>
</evidence>
<comment type="similarity">
    <text evidence="2">Belongs to the EsaA family.</text>
</comment>
<keyword evidence="6 10" id="KW-1133">Transmembrane helix</keyword>
<dbReference type="PANTHER" id="PTHR43077">
    <property type="entry name" value="TRANSPORT PERMEASE YVFS-RELATED"/>
    <property type="match status" value="1"/>
</dbReference>
<accession>A0AB72YTP7</accession>
<sequence length="182" mass="20513">MKKKNWIYALIVTLIIIIAIVSMIFFVQTKYGDQSEKGSQSVSNKNNKIHIAIVNEDQPTTYNGKKVELGQAFIKRLANEKNYKFETVTRNVAESGLKNGGYQVMIVIPENFSKLAMQLDAKTPSKISLQYKTAVGQKEEVAKNTEKVVSNVLNDFNKNLVEIYLTSIIDNLHNAQKMLALL</sequence>
<evidence type="ECO:0000256" key="8">
    <source>
        <dbReference type="ARBA" id="ARBA00023136"/>
    </source>
</evidence>
<keyword evidence="7" id="KW-0843">Virulence</keyword>
<reference evidence="12" key="1">
    <citation type="submission" date="2016-02" db="EMBL/GenBank/DDBJ databases">
        <authorList>
            <consortium name="Pathogen Informatics"/>
        </authorList>
    </citation>
    <scope>NUCLEOTIDE SEQUENCE</scope>
    <source>
        <strain evidence="12">1943STDY5698364</strain>
    </source>
</reference>
<dbReference type="NCBIfam" id="TIGR03929">
    <property type="entry name" value="T7_esaA_Nterm"/>
    <property type="match status" value="1"/>
</dbReference>
<evidence type="ECO:0000256" key="3">
    <source>
        <dbReference type="ARBA" id="ARBA00020819"/>
    </source>
</evidence>
<evidence type="ECO:0000256" key="5">
    <source>
        <dbReference type="ARBA" id="ARBA00022692"/>
    </source>
</evidence>
<feature type="domain" description="ABC-2 type transporter transmembrane" evidence="11">
    <location>
        <begin position="9"/>
        <end position="160"/>
    </location>
</feature>
<dbReference type="Pfam" id="PF12698">
    <property type="entry name" value="ABC2_membrane_3"/>
    <property type="match status" value="1"/>
</dbReference>
<comment type="subunit">
    <text evidence="9">Homodimer. Interacts with EssB.</text>
</comment>
<evidence type="ECO:0000256" key="1">
    <source>
        <dbReference type="ARBA" id="ARBA00004651"/>
    </source>
</evidence>
<evidence type="ECO:0000256" key="6">
    <source>
        <dbReference type="ARBA" id="ARBA00022989"/>
    </source>
</evidence>